<sequence length="946" mass="107054">MSYCAHVLIFHVRYFNKTSIFADKNNASLLHGHYKSPVLEMKHITDYLNTSSWTGQFERGVVMAGTKMARGRCVTSVTGEFLPTGDVELVAQIMDKTGHQHESILAFWMENGELQLDASCSCDVRSNCVHCACGLEYLSKGERLFIAFGETPHTENISEGKNLTSIESQKPAPSASSGGPSFLIRIERRPNDKTLNYLPEIYAQPYAVYGKHQVPLEPSGNLRPIVTPEQKIIRKREAEMVALQTLYALDLLPLKKNENFDQLHDEQEEPTATHFLKTAKQSTSHIAPPWGVNKKEWPHPDFYWQRFRHEATPALESRGWEVKYSPHVALKPLVFRTDTWKAEMVEEAKGWFHLSAGFEIDGEQFELQPILAALLENNFMEVTEGMPKGQEFMIFLPDGRGLVLPVGRFRHILKTLGEILEFKFTDGPIKMSKLDAALLEADPEIEVAAPDDIEQIAERILSPQKIENITPPDSLQATLREYQQEGFCWMQFLARSGFCGILADDMGLGKTLQTITHILTEKESGQSKGHPTLVLAPTSVVVNWQREAAKFAPTLSVLILQGPDRHQHFSRINEYDLVLTSYALIHRDLEQHLPIHYHLIALDEAQHIKNAAAQTSQAVRELSSTHRLCLSGTPIENNLGELWSLFAFLMPGLLGTQTQFTETYRSPIEKNHDEEKRNQLNRKVGPLILRRTKHDVAKELPPKTEILHTISLTEEQKDLYETVRSAMDKQVRQAIIARGGQAQIVFLDALLKLRQICCHPSLLKGEDDEAKRYEKLDYHASAKFSYLIELLETLRAEGHRVLIFSQFTSMLSIIEDYLNEESIEYLILTGATKDRQDLVERFQSGEGEVFLISLKAGGTGLTLTGASTVIHYDPWWNPAAENQATDRAYRIGQDKAVFVHKLICQDTVEERIQDMQSKKNTLADNILDGSTQTIDLNEQTMHSLLS</sequence>
<keyword evidence="5" id="KW-0067">ATP-binding</keyword>
<dbReference type="InterPro" id="IPR027417">
    <property type="entry name" value="P-loop_NTPase"/>
</dbReference>
<proteinExistence type="predicted"/>
<name>A0A1M6NKD6_9BACT</name>
<evidence type="ECO:0000259" key="4">
    <source>
        <dbReference type="PROSITE" id="PS51194"/>
    </source>
</evidence>
<dbReference type="CDD" id="cd18012">
    <property type="entry name" value="DEXQc_arch_SWI2_SNF2"/>
    <property type="match status" value="1"/>
</dbReference>
<keyword evidence="5" id="KW-0347">Helicase</keyword>
<keyword evidence="1" id="KW-0378">Hydrolase</keyword>
<dbReference type="GO" id="GO:0016787">
    <property type="term" value="F:hydrolase activity"/>
    <property type="evidence" value="ECO:0007669"/>
    <property type="project" value="UniProtKB-KW"/>
</dbReference>
<dbReference type="EMBL" id="FQYR01000005">
    <property type="protein sequence ID" value="SHJ96177.1"/>
    <property type="molecule type" value="Genomic_DNA"/>
</dbReference>
<dbReference type="SMART" id="SM00487">
    <property type="entry name" value="DEXDc"/>
    <property type="match status" value="1"/>
</dbReference>
<accession>A0A1M6NKD6</accession>
<dbReference type="CDD" id="cd18793">
    <property type="entry name" value="SF2_C_SNF"/>
    <property type="match status" value="1"/>
</dbReference>
<keyword evidence="6" id="KW-1185">Reference proteome</keyword>
<dbReference type="PROSITE" id="PS51194">
    <property type="entry name" value="HELICASE_CTER"/>
    <property type="match status" value="1"/>
</dbReference>
<feature type="region of interest" description="Disordered" evidence="2">
    <location>
        <begin position="163"/>
        <end position="182"/>
    </location>
</feature>
<dbReference type="PANTHER" id="PTHR10799">
    <property type="entry name" value="SNF2/RAD54 HELICASE FAMILY"/>
    <property type="match status" value="1"/>
</dbReference>
<dbReference type="STRING" id="1123071.SAMN02745181_2884"/>
<dbReference type="PROSITE" id="PS51192">
    <property type="entry name" value="HELICASE_ATP_BIND_1"/>
    <property type="match status" value="1"/>
</dbReference>
<evidence type="ECO:0000313" key="6">
    <source>
        <dbReference type="Proteomes" id="UP000184510"/>
    </source>
</evidence>
<reference evidence="5 6" key="1">
    <citation type="submission" date="2016-11" db="EMBL/GenBank/DDBJ databases">
        <authorList>
            <person name="Jaros S."/>
            <person name="Januszkiewicz K."/>
            <person name="Wedrychowicz H."/>
        </authorList>
    </citation>
    <scope>NUCLEOTIDE SEQUENCE [LARGE SCALE GENOMIC DNA]</scope>
    <source>
        <strain evidence="5 6">DSM 18772</strain>
    </source>
</reference>
<evidence type="ECO:0000256" key="2">
    <source>
        <dbReference type="SAM" id="MobiDB-lite"/>
    </source>
</evidence>
<dbReference type="Gene3D" id="3.40.50.10810">
    <property type="entry name" value="Tandem AAA-ATPase domain"/>
    <property type="match status" value="1"/>
</dbReference>
<dbReference type="InterPro" id="IPR001650">
    <property type="entry name" value="Helicase_C-like"/>
</dbReference>
<feature type="domain" description="Helicase C-terminal" evidence="4">
    <location>
        <begin position="786"/>
        <end position="942"/>
    </location>
</feature>
<evidence type="ECO:0000313" key="5">
    <source>
        <dbReference type="EMBL" id="SHJ96177.1"/>
    </source>
</evidence>
<dbReference type="Pfam" id="PF00271">
    <property type="entry name" value="Helicase_C"/>
    <property type="match status" value="1"/>
</dbReference>
<feature type="compositionally biased region" description="Low complexity" evidence="2">
    <location>
        <begin position="171"/>
        <end position="181"/>
    </location>
</feature>
<dbReference type="InterPro" id="IPR000330">
    <property type="entry name" value="SNF2_N"/>
</dbReference>
<dbReference type="AlphaFoldDB" id="A0A1M6NKD6"/>
<evidence type="ECO:0000259" key="3">
    <source>
        <dbReference type="PROSITE" id="PS51192"/>
    </source>
</evidence>
<dbReference type="SMART" id="SM00490">
    <property type="entry name" value="HELICc"/>
    <property type="match status" value="1"/>
</dbReference>
<evidence type="ECO:0000256" key="1">
    <source>
        <dbReference type="ARBA" id="ARBA00022801"/>
    </source>
</evidence>
<organism evidence="5 6">
    <name type="scientific">Rubritalea squalenifaciens DSM 18772</name>
    <dbReference type="NCBI Taxonomy" id="1123071"/>
    <lineage>
        <taxon>Bacteria</taxon>
        <taxon>Pseudomonadati</taxon>
        <taxon>Verrucomicrobiota</taxon>
        <taxon>Verrucomicrobiia</taxon>
        <taxon>Verrucomicrobiales</taxon>
        <taxon>Rubritaleaceae</taxon>
        <taxon>Rubritalea</taxon>
    </lineage>
</organism>
<dbReference type="Pfam" id="PF00176">
    <property type="entry name" value="SNF2-rel_dom"/>
    <property type="match status" value="1"/>
</dbReference>
<dbReference type="InterPro" id="IPR014001">
    <property type="entry name" value="Helicase_ATP-bd"/>
</dbReference>
<dbReference type="Proteomes" id="UP000184510">
    <property type="component" value="Unassembled WGS sequence"/>
</dbReference>
<gene>
    <name evidence="5" type="ORF">SAMN02745181_2884</name>
</gene>
<keyword evidence="5" id="KW-0547">Nucleotide-binding</keyword>
<dbReference type="GO" id="GO:0004386">
    <property type="term" value="F:helicase activity"/>
    <property type="evidence" value="ECO:0007669"/>
    <property type="project" value="UniProtKB-KW"/>
</dbReference>
<dbReference type="InParanoid" id="A0A1M6NKD6"/>
<dbReference type="InterPro" id="IPR038718">
    <property type="entry name" value="SNF2-like_sf"/>
</dbReference>
<dbReference type="GO" id="GO:0005524">
    <property type="term" value="F:ATP binding"/>
    <property type="evidence" value="ECO:0007669"/>
    <property type="project" value="InterPro"/>
</dbReference>
<dbReference type="InterPro" id="IPR049730">
    <property type="entry name" value="SNF2/RAD54-like_C"/>
</dbReference>
<feature type="domain" description="Helicase ATP-binding" evidence="3">
    <location>
        <begin position="491"/>
        <end position="652"/>
    </location>
</feature>
<dbReference type="Gene3D" id="3.40.50.300">
    <property type="entry name" value="P-loop containing nucleotide triphosphate hydrolases"/>
    <property type="match status" value="1"/>
</dbReference>
<protein>
    <submittedName>
        <fullName evidence="5">Helicase conserved C-terminal domain-containing protein</fullName>
    </submittedName>
</protein>
<dbReference type="SUPFAM" id="SSF52540">
    <property type="entry name" value="P-loop containing nucleoside triphosphate hydrolases"/>
    <property type="match status" value="2"/>
</dbReference>